<evidence type="ECO:0000313" key="3">
    <source>
        <dbReference type="Proteomes" id="UP001515660"/>
    </source>
</evidence>
<dbReference type="CDD" id="cd14789">
    <property type="entry name" value="Tiki"/>
    <property type="match status" value="1"/>
</dbReference>
<evidence type="ECO:0000256" key="1">
    <source>
        <dbReference type="SAM" id="SignalP"/>
    </source>
</evidence>
<accession>A0ABX0G707</accession>
<organism evidence="2 3">
    <name type="scientific">Rhodobacter calidifons</name>
    <dbReference type="NCBI Taxonomy" id="2715277"/>
    <lineage>
        <taxon>Bacteria</taxon>
        <taxon>Pseudomonadati</taxon>
        <taxon>Pseudomonadota</taxon>
        <taxon>Alphaproteobacteria</taxon>
        <taxon>Rhodobacterales</taxon>
        <taxon>Rhodobacter group</taxon>
        <taxon>Rhodobacter</taxon>
    </lineage>
</organism>
<protein>
    <submittedName>
        <fullName evidence="2">TraB/GumN family protein</fullName>
    </submittedName>
</protein>
<dbReference type="InterPro" id="IPR047111">
    <property type="entry name" value="YbaP-like"/>
</dbReference>
<reference evidence="2 3" key="1">
    <citation type="journal article" date="2022" name="Microorganisms">
        <title>Genome Sequence and Characterization of a Xanthorhodopsin-Containing, Aerobic Anoxygenic Phototrophic Rhodobacter Species, Isolated from Mesophilic Conditions at Yellowstone National Park.</title>
        <authorList>
            <person name="Kyndt J.A."/>
            <person name="Robertson S."/>
            <person name="Shoffstall I.B."/>
            <person name="Ramaley R.F."/>
            <person name="Meyer T.E."/>
        </authorList>
    </citation>
    <scope>NUCLEOTIDE SEQUENCE [LARGE SCALE GENOMIC DNA]</scope>
    <source>
        <strain evidence="2 3">M37P</strain>
    </source>
</reference>
<keyword evidence="3" id="KW-1185">Reference proteome</keyword>
<dbReference type="EMBL" id="JAANHS010000004">
    <property type="protein sequence ID" value="NHB76531.1"/>
    <property type="molecule type" value="Genomic_DNA"/>
</dbReference>
<evidence type="ECO:0000313" key="2">
    <source>
        <dbReference type="EMBL" id="NHB76531.1"/>
    </source>
</evidence>
<dbReference type="PANTHER" id="PTHR40590:SF1">
    <property type="entry name" value="CYTOPLASMIC PROTEIN"/>
    <property type="match status" value="1"/>
</dbReference>
<dbReference type="InterPro" id="IPR002816">
    <property type="entry name" value="TraB/PrgY/GumN_fam"/>
</dbReference>
<sequence>MPRLAAAALAFALGVLTALPAAAMCGGRNLFEEMDPAMRSSIAAAADAVPFPRGNFWQAVRGDEVITIAGTYHFDDPRHQANLDRLQLFIGDASTVLVESGPEEEKALMDLVARDPSRMFITTGPTLFEQLPADVWNKLSDAMSQRGIPGFMAAKFRPWYVLAVLAIPPCAMAQMTDPKGLDGMVIDAALAAGKPVRALEPFDTIFRMFDSMSEEEILAMLQSSLALEDRSEDHAVTLADSYFAGHSREIWEFMRHISYDLPGYTREQVDAEFARMEELLMNARNRAWIPVLTGAAAEGPVVAAFGALHLSGEEGVLNLLKQEGFRLTELKW</sequence>
<feature type="signal peptide" evidence="1">
    <location>
        <begin position="1"/>
        <end position="23"/>
    </location>
</feature>
<gene>
    <name evidence="2" type="ORF">G8O29_07220</name>
</gene>
<dbReference type="Pfam" id="PF01963">
    <property type="entry name" value="TraB_PrgY_gumN"/>
    <property type="match status" value="1"/>
</dbReference>
<proteinExistence type="predicted"/>
<dbReference type="RefSeq" id="WP_166402568.1">
    <property type="nucleotide sequence ID" value="NZ_JAANHS010000004.1"/>
</dbReference>
<dbReference type="PANTHER" id="PTHR40590">
    <property type="entry name" value="CYTOPLASMIC PROTEIN-RELATED"/>
    <property type="match status" value="1"/>
</dbReference>
<keyword evidence="1" id="KW-0732">Signal</keyword>
<name>A0ABX0G707_9RHOB</name>
<dbReference type="Proteomes" id="UP001515660">
    <property type="component" value="Unassembled WGS sequence"/>
</dbReference>
<feature type="chain" id="PRO_5046756918" evidence="1">
    <location>
        <begin position="24"/>
        <end position="332"/>
    </location>
</feature>
<comment type="caution">
    <text evidence="2">The sequence shown here is derived from an EMBL/GenBank/DDBJ whole genome shotgun (WGS) entry which is preliminary data.</text>
</comment>